<evidence type="ECO:0000256" key="1">
    <source>
        <dbReference type="SAM" id="MobiDB-lite"/>
    </source>
</evidence>
<evidence type="ECO:0000313" key="2">
    <source>
        <dbReference type="EMBL" id="BCF93380.1"/>
    </source>
</evidence>
<proteinExistence type="predicted"/>
<dbReference type="KEGG" id="plad:PPGU16_64470"/>
<dbReference type="AlphaFoldDB" id="A0A7I8BZK2"/>
<reference evidence="2 3" key="1">
    <citation type="journal article" date="2020" name="Genes (Basel)">
        <title>Genomic Comparison of Insect Gut Symbionts from Divergent Burkholderia Subclades.</title>
        <authorList>
            <person name="Takeshita K."/>
            <person name="Kikuchi Y."/>
        </authorList>
    </citation>
    <scope>NUCLEOTIDE SEQUENCE [LARGE SCALE GENOMIC DNA]</scope>
    <source>
        <strain evidence="2 3">PGU16</strain>
        <plasmid evidence="2 3">PPGU16_p1</plasmid>
    </source>
</reference>
<dbReference type="Proteomes" id="UP000510888">
    <property type="component" value="Plasmid PPGU16_p1"/>
</dbReference>
<protein>
    <submittedName>
        <fullName evidence="2">Uncharacterized protein</fullName>
    </submittedName>
</protein>
<gene>
    <name evidence="2" type="ORF">PPGU16_64470</name>
</gene>
<evidence type="ECO:0000313" key="3">
    <source>
        <dbReference type="Proteomes" id="UP000510888"/>
    </source>
</evidence>
<accession>A0A7I8BZK2</accession>
<name>A0A7I8BZK2_9BURK</name>
<feature type="compositionally biased region" description="Polar residues" evidence="1">
    <location>
        <begin position="72"/>
        <end position="84"/>
    </location>
</feature>
<geneLocation type="plasmid" evidence="2 3">
    <name>PPGU16_p1</name>
</geneLocation>
<keyword evidence="2" id="KW-0614">Plasmid</keyword>
<feature type="region of interest" description="Disordered" evidence="1">
    <location>
        <begin position="66"/>
        <end position="94"/>
    </location>
</feature>
<keyword evidence="3" id="KW-1185">Reference proteome</keyword>
<dbReference type="EMBL" id="AP023176">
    <property type="protein sequence ID" value="BCF93380.1"/>
    <property type="molecule type" value="Genomic_DNA"/>
</dbReference>
<organism evidence="2 3">
    <name type="scientific">Paraburkholderia largidicola</name>
    <dbReference type="NCBI Taxonomy" id="3014751"/>
    <lineage>
        <taxon>Bacteria</taxon>
        <taxon>Pseudomonadati</taxon>
        <taxon>Pseudomonadota</taxon>
        <taxon>Betaproteobacteria</taxon>
        <taxon>Burkholderiales</taxon>
        <taxon>Burkholderiaceae</taxon>
        <taxon>Paraburkholderia</taxon>
    </lineage>
</organism>
<sequence length="94" mass="10897">MNVVQRLLRVGEQATGSLHQNLSYRRRPDLSTFARQEWRPNTLFELSDVKADRWRRQIQRARRIGKRATVGNGEQSAQSVQTDLSHVGVQIQKN</sequence>